<evidence type="ECO:0000256" key="5">
    <source>
        <dbReference type="SAM" id="MobiDB-lite"/>
    </source>
</evidence>
<evidence type="ECO:0000313" key="7">
    <source>
        <dbReference type="EMBL" id="KAH7021182.1"/>
    </source>
</evidence>
<feature type="compositionally biased region" description="Gly residues" evidence="5">
    <location>
        <begin position="438"/>
        <end position="447"/>
    </location>
</feature>
<evidence type="ECO:0000256" key="1">
    <source>
        <dbReference type="ARBA" id="ARBA00023015"/>
    </source>
</evidence>
<feature type="region of interest" description="Disordered" evidence="5">
    <location>
        <begin position="179"/>
        <end position="322"/>
    </location>
</feature>
<evidence type="ECO:0000259" key="6">
    <source>
        <dbReference type="PROSITE" id="PS50118"/>
    </source>
</evidence>
<keyword evidence="4" id="KW-0539">Nucleus</keyword>
<proteinExistence type="predicted"/>
<feature type="compositionally biased region" description="Basic and acidic residues" evidence="5">
    <location>
        <begin position="795"/>
        <end position="807"/>
    </location>
</feature>
<gene>
    <name evidence="7" type="ORF">B0I36DRAFT_393436</name>
</gene>
<dbReference type="FunFam" id="1.10.30.10:FF:000041">
    <property type="entry name" value="HMG box family protein"/>
    <property type="match status" value="1"/>
</dbReference>
<dbReference type="OrthoDB" id="6247875at2759"/>
<feature type="compositionally biased region" description="Low complexity" evidence="5">
    <location>
        <begin position="475"/>
        <end position="487"/>
    </location>
</feature>
<evidence type="ECO:0000313" key="8">
    <source>
        <dbReference type="Proteomes" id="UP000756346"/>
    </source>
</evidence>
<dbReference type="GO" id="GO:0005634">
    <property type="term" value="C:nucleus"/>
    <property type="evidence" value="ECO:0007669"/>
    <property type="project" value="UniProtKB-UniRule"/>
</dbReference>
<keyword evidence="1" id="KW-0805">Transcription regulation</keyword>
<feature type="compositionally biased region" description="Polar residues" evidence="5">
    <location>
        <begin position="222"/>
        <end position="242"/>
    </location>
</feature>
<dbReference type="EMBL" id="JAGTJQ010000010">
    <property type="protein sequence ID" value="KAH7021182.1"/>
    <property type="molecule type" value="Genomic_DNA"/>
</dbReference>
<dbReference type="GO" id="GO:0000122">
    <property type="term" value="P:negative regulation of transcription by RNA polymerase II"/>
    <property type="evidence" value="ECO:0007669"/>
    <property type="project" value="TreeGrafter"/>
</dbReference>
<keyword evidence="2 4" id="KW-0238">DNA-binding</keyword>
<dbReference type="InterPro" id="IPR009071">
    <property type="entry name" value="HMG_box_dom"/>
</dbReference>
<organism evidence="7 8">
    <name type="scientific">Microdochium trichocladiopsis</name>
    <dbReference type="NCBI Taxonomy" id="1682393"/>
    <lineage>
        <taxon>Eukaryota</taxon>
        <taxon>Fungi</taxon>
        <taxon>Dikarya</taxon>
        <taxon>Ascomycota</taxon>
        <taxon>Pezizomycotina</taxon>
        <taxon>Sordariomycetes</taxon>
        <taxon>Xylariomycetidae</taxon>
        <taxon>Xylariales</taxon>
        <taxon>Microdochiaceae</taxon>
        <taxon>Microdochium</taxon>
    </lineage>
</organism>
<feature type="compositionally biased region" description="Basic and acidic residues" evidence="5">
    <location>
        <begin position="249"/>
        <end position="258"/>
    </location>
</feature>
<dbReference type="Pfam" id="PF00505">
    <property type="entry name" value="HMG_box"/>
    <property type="match status" value="1"/>
</dbReference>
<name>A0A9P8XXG9_9PEZI</name>
<dbReference type="CDD" id="cd01389">
    <property type="entry name" value="HMG-box_ROX1-like"/>
    <property type="match status" value="1"/>
</dbReference>
<feature type="compositionally biased region" description="Polar residues" evidence="5">
    <location>
        <begin position="186"/>
        <end position="208"/>
    </location>
</feature>
<evidence type="ECO:0000256" key="3">
    <source>
        <dbReference type="ARBA" id="ARBA00023163"/>
    </source>
</evidence>
<dbReference type="GO" id="GO:0000978">
    <property type="term" value="F:RNA polymerase II cis-regulatory region sequence-specific DNA binding"/>
    <property type="evidence" value="ECO:0007669"/>
    <property type="project" value="TreeGrafter"/>
</dbReference>
<feature type="compositionally biased region" description="Gly residues" evidence="5">
    <location>
        <begin position="488"/>
        <end position="499"/>
    </location>
</feature>
<dbReference type="GeneID" id="70191013"/>
<dbReference type="AlphaFoldDB" id="A0A9P8XXG9"/>
<feature type="region of interest" description="Disordered" evidence="5">
    <location>
        <begin position="1"/>
        <end position="161"/>
    </location>
</feature>
<dbReference type="RefSeq" id="XP_046007383.1">
    <property type="nucleotide sequence ID" value="XM_046161467.1"/>
</dbReference>
<dbReference type="SUPFAM" id="SSF47095">
    <property type="entry name" value="HMG-box"/>
    <property type="match status" value="1"/>
</dbReference>
<evidence type="ECO:0000256" key="2">
    <source>
        <dbReference type="ARBA" id="ARBA00023125"/>
    </source>
</evidence>
<feature type="region of interest" description="Disordered" evidence="5">
    <location>
        <begin position="418"/>
        <end position="508"/>
    </location>
</feature>
<feature type="compositionally biased region" description="Basic and acidic residues" evidence="5">
    <location>
        <begin position="273"/>
        <end position="282"/>
    </location>
</feature>
<dbReference type="InterPro" id="IPR050140">
    <property type="entry name" value="SRY-related_HMG-box_TF-like"/>
</dbReference>
<feature type="compositionally biased region" description="Polar residues" evidence="5">
    <location>
        <begin position="748"/>
        <end position="777"/>
    </location>
</feature>
<keyword evidence="3" id="KW-0804">Transcription</keyword>
<reference evidence="7" key="1">
    <citation type="journal article" date="2021" name="Nat. Commun.">
        <title>Genetic determinants of endophytism in the Arabidopsis root mycobiome.</title>
        <authorList>
            <person name="Mesny F."/>
            <person name="Miyauchi S."/>
            <person name="Thiergart T."/>
            <person name="Pickel B."/>
            <person name="Atanasova L."/>
            <person name="Karlsson M."/>
            <person name="Huettel B."/>
            <person name="Barry K.W."/>
            <person name="Haridas S."/>
            <person name="Chen C."/>
            <person name="Bauer D."/>
            <person name="Andreopoulos W."/>
            <person name="Pangilinan J."/>
            <person name="LaButti K."/>
            <person name="Riley R."/>
            <person name="Lipzen A."/>
            <person name="Clum A."/>
            <person name="Drula E."/>
            <person name="Henrissat B."/>
            <person name="Kohler A."/>
            <person name="Grigoriev I.V."/>
            <person name="Martin F.M."/>
            <person name="Hacquard S."/>
        </authorList>
    </citation>
    <scope>NUCLEOTIDE SEQUENCE</scope>
    <source>
        <strain evidence="7">MPI-CAGE-CH-0230</strain>
    </source>
</reference>
<feature type="region of interest" description="Disordered" evidence="5">
    <location>
        <begin position="550"/>
        <end position="836"/>
    </location>
</feature>
<feature type="compositionally biased region" description="Polar residues" evidence="5">
    <location>
        <begin position="720"/>
        <end position="740"/>
    </location>
</feature>
<dbReference type="SMART" id="SM00398">
    <property type="entry name" value="HMG"/>
    <property type="match status" value="1"/>
</dbReference>
<feature type="compositionally biased region" description="Low complexity" evidence="5">
    <location>
        <begin position="33"/>
        <end position="58"/>
    </location>
</feature>
<dbReference type="PANTHER" id="PTHR10270:SF320">
    <property type="entry name" value="BOX TRANSCRIPTIONAL REGULATOR, PUTATIVE (AFU_ORTHOLOGUE AFUA_4G10820)-RELATED"/>
    <property type="match status" value="1"/>
</dbReference>
<feature type="compositionally biased region" description="Low complexity" evidence="5">
    <location>
        <begin position="107"/>
        <end position="125"/>
    </location>
</feature>
<feature type="compositionally biased region" description="Polar residues" evidence="5">
    <location>
        <begin position="69"/>
        <end position="92"/>
    </location>
</feature>
<feature type="DNA-binding region" description="HMG box" evidence="4">
    <location>
        <begin position="362"/>
        <end position="430"/>
    </location>
</feature>
<accession>A0A9P8XXG9</accession>
<dbReference type="Proteomes" id="UP000756346">
    <property type="component" value="Unassembled WGS sequence"/>
</dbReference>
<dbReference type="PANTHER" id="PTHR10270">
    <property type="entry name" value="SOX TRANSCRIPTION FACTOR"/>
    <property type="match status" value="1"/>
</dbReference>
<dbReference type="GO" id="GO:0001228">
    <property type="term" value="F:DNA-binding transcription activator activity, RNA polymerase II-specific"/>
    <property type="evidence" value="ECO:0007669"/>
    <property type="project" value="TreeGrafter"/>
</dbReference>
<feature type="compositionally biased region" description="Polar residues" evidence="5">
    <location>
        <begin position="595"/>
        <end position="607"/>
    </location>
</feature>
<feature type="compositionally biased region" description="Low complexity" evidence="5">
    <location>
        <begin position="664"/>
        <end position="682"/>
    </location>
</feature>
<sequence>MLDAPLQHHYRTRRASAIESLKESQKAVEAHDSSSASDSFSDSLSSSPVSTASTASTSRDVHQGVSKRPLSSSRPSQLAKTSPQKQHQQQPGMATMTDGHPRHYPHLHLPQLLPHGQRQPHTLQPSHHHHQHSRHSLLLSHHGGARSEYGDIPGSPAPVIDRPASAAAHLGYGPDFGRSSPHLFEGSSSRPSFPSNDNINPRSITSAPPGTATPRGGAYQDAPQTPASPGRMSTDSTGSGQASLKRGRSREIKDERQEPTAQPLSLAAYGLEPRSRKGETRRTQGHQEMNLYSGADNSTMTTHSDSRGPPSASSSGSADVASSAGHYAPIATATAGSGGSNVAGGNASGRELICLCTRAPKVPRPRNAFILYRQHHQANVAANNPGLANPEISKLIGEQWRDQPDEVKESWKRLAEEEKIRHQQQYPDYRYQPRRGGKSGASHGGGARTVVAGGDDPGRCNKCGATPRTPSTPYTPATGDASTPGTASGSGGPGSGGSGYAYFPPGGRALESEHLRRGSISSIGSGDSHARRYNTQAQYPLANINEDYAAHQQHQASPGEMASPDSKRRRYNNSSTYPMSPPAAGNYTHVDPRYQQYQGWQPTSQPSGGALTYGSAQVPRGESATLSHQDAHTGLYGQPPQYHRSQQAPSRPQQHHPLSMSQTHGGPSQGSHAQQQQHQAPQLGAPFDESLRLPPLQPQIPQSTSTSAGGPLTYDRSITDRQYQQGQQTEPRGLGMSSTEASRHPLQTGATQQQHDQKSWSQAQYQSHSEGHSQSLRHAQDYFQPRQSAELGQPPRREAVSSRDRTRSSFLGKLEALRSIHPPLSTQQSRSSETRGPVIAVEGADIDVIRAVSRVIETALLVSQDCAVKVWSDESLASVYDNLEDRTQASLPKYMSKMLRWHETSEELVNYITHHPPKQAAAGQSAASVAVDPSKMPVAIVSTGYSLTISDRWAAALQQPGLMEPYSDEEHWRWIAALWRGIVGADLTIYVRERQGSSNDAAGSNGGHGGVELLTASAVSASNSPTGASGGPTRAAQSGEDACVMVVTLEKGRGLDEKLERRLGFEIMEWVRGGGFSAAATLRQLSATALAGVS</sequence>
<feature type="compositionally biased region" description="Basic and acidic residues" evidence="5">
    <location>
        <begin position="20"/>
        <end position="32"/>
    </location>
</feature>
<feature type="compositionally biased region" description="Low complexity" evidence="5">
    <location>
        <begin position="307"/>
        <end position="322"/>
    </location>
</feature>
<dbReference type="PROSITE" id="PS50118">
    <property type="entry name" value="HMG_BOX_2"/>
    <property type="match status" value="1"/>
</dbReference>
<feature type="compositionally biased region" description="Basic residues" evidence="5">
    <location>
        <begin position="126"/>
        <end position="135"/>
    </location>
</feature>
<evidence type="ECO:0000256" key="4">
    <source>
        <dbReference type="PROSITE-ProRule" id="PRU00267"/>
    </source>
</evidence>
<feature type="compositionally biased region" description="Polar residues" evidence="5">
    <location>
        <begin position="643"/>
        <end position="652"/>
    </location>
</feature>
<dbReference type="Gene3D" id="1.10.30.10">
    <property type="entry name" value="High mobility group box domain"/>
    <property type="match status" value="1"/>
</dbReference>
<protein>
    <recommendedName>
        <fullName evidence="6">HMG box domain-containing protein</fullName>
    </recommendedName>
</protein>
<dbReference type="GO" id="GO:0030154">
    <property type="term" value="P:cell differentiation"/>
    <property type="evidence" value="ECO:0007669"/>
    <property type="project" value="TreeGrafter"/>
</dbReference>
<feature type="domain" description="HMG box" evidence="6">
    <location>
        <begin position="362"/>
        <end position="430"/>
    </location>
</feature>
<comment type="caution">
    <text evidence="7">The sequence shown here is derived from an EMBL/GenBank/DDBJ whole genome shotgun (WGS) entry which is preliminary data.</text>
</comment>
<keyword evidence="8" id="KW-1185">Reference proteome</keyword>
<dbReference type="InterPro" id="IPR036910">
    <property type="entry name" value="HMG_box_dom_sf"/>
</dbReference>